<comment type="caution">
    <text evidence="2">The sequence shown here is derived from an EMBL/GenBank/DDBJ whole genome shotgun (WGS) entry which is preliminary data.</text>
</comment>
<sequence>MHILGGQRIGCEVCQMVFMLTRHSHVPTIGRRREQSGSRGIIGRDHHPPQLKPRSSSPFAAIDVNIYLTFGPLLRHLSRPLTIIATKPFIHGSYESRLALVRVWGTEPICEVLVRIPPEKSWLVAPTHRS</sequence>
<dbReference type="Proteomes" id="UP000036947">
    <property type="component" value="Unassembled WGS sequence"/>
</dbReference>
<name>A0A0L0NFW6_TOLOC</name>
<protein>
    <submittedName>
        <fullName evidence="2">Uncharacterized protein</fullName>
    </submittedName>
</protein>
<dbReference type="AlphaFoldDB" id="A0A0L0NFW6"/>
<organism evidence="2 3">
    <name type="scientific">Tolypocladium ophioglossoides (strain CBS 100239)</name>
    <name type="common">Snaketongue truffleclub</name>
    <name type="synonym">Elaphocordyceps ophioglossoides</name>
    <dbReference type="NCBI Taxonomy" id="1163406"/>
    <lineage>
        <taxon>Eukaryota</taxon>
        <taxon>Fungi</taxon>
        <taxon>Dikarya</taxon>
        <taxon>Ascomycota</taxon>
        <taxon>Pezizomycotina</taxon>
        <taxon>Sordariomycetes</taxon>
        <taxon>Hypocreomycetidae</taxon>
        <taxon>Hypocreales</taxon>
        <taxon>Ophiocordycipitaceae</taxon>
        <taxon>Tolypocladium</taxon>
    </lineage>
</organism>
<evidence type="ECO:0000256" key="1">
    <source>
        <dbReference type="SAM" id="MobiDB-lite"/>
    </source>
</evidence>
<feature type="region of interest" description="Disordered" evidence="1">
    <location>
        <begin position="29"/>
        <end position="54"/>
    </location>
</feature>
<proteinExistence type="predicted"/>
<accession>A0A0L0NFW6</accession>
<reference evidence="2 3" key="1">
    <citation type="journal article" date="2015" name="BMC Genomics">
        <title>The genome of the truffle-parasite Tolypocladium ophioglossoides and the evolution of antifungal peptaibiotics.</title>
        <authorList>
            <person name="Quandt C.A."/>
            <person name="Bushley K.E."/>
            <person name="Spatafora J.W."/>
        </authorList>
    </citation>
    <scope>NUCLEOTIDE SEQUENCE [LARGE SCALE GENOMIC DNA]</scope>
    <source>
        <strain evidence="2 3">CBS 100239</strain>
    </source>
</reference>
<gene>
    <name evidence="2" type="ORF">TOPH_02011</name>
</gene>
<evidence type="ECO:0000313" key="2">
    <source>
        <dbReference type="EMBL" id="KND92991.1"/>
    </source>
</evidence>
<evidence type="ECO:0000313" key="3">
    <source>
        <dbReference type="Proteomes" id="UP000036947"/>
    </source>
</evidence>
<feature type="compositionally biased region" description="Basic and acidic residues" evidence="1">
    <location>
        <begin position="31"/>
        <end position="48"/>
    </location>
</feature>
<keyword evidence="3" id="KW-1185">Reference proteome</keyword>
<dbReference type="EMBL" id="LFRF01000004">
    <property type="protein sequence ID" value="KND92991.1"/>
    <property type="molecule type" value="Genomic_DNA"/>
</dbReference>